<dbReference type="AlphaFoldDB" id="A0A8J9Z7Y1"/>
<name>A0A8J9Z7Y1_BRALA</name>
<dbReference type="InterPro" id="IPR000477">
    <property type="entry name" value="RT_dom"/>
</dbReference>
<keyword evidence="3" id="KW-1185">Reference proteome</keyword>
<accession>A0A8J9Z7Y1</accession>
<dbReference type="SUPFAM" id="SSF56672">
    <property type="entry name" value="DNA/RNA polymerases"/>
    <property type="match status" value="1"/>
</dbReference>
<dbReference type="PANTHER" id="PTHR36688:SF1">
    <property type="entry name" value="ENDONUCLEASE_EXONUCLEASE_PHOSPHATASE DOMAIN-CONTAINING PROTEIN"/>
    <property type="match status" value="1"/>
</dbReference>
<protein>
    <submittedName>
        <fullName evidence="2">Hypp8181 protein</fullName>
    </submittedName>
</protein>
<dbReference type="Pfam" id="PF00078">
    <property type="entry name" value="RVT_1"/>
    <property type="match status" value="1"/>
</dbReference>
<sequence>MMATSLKPGLMQTRCLLYMIQNCGDLLTSIITESRQRRWREFVETTNLTHSSRKAWKTIRILGNDCTKAQPVPQVTTDQVAHRLLVNSQGNPNHHPPRANLPKADAAISEETSHFTRPFSMDDLRNATKDMKNNKAAGLDDILCEQIKHFGPLALQWLLDMLNQSLNTNRIPKIWRKSRVIALLKPGKDPSIPKNYRPISLLCHTYKLFERLILNRTAPLVDELLIPEQAGFRPGKSCTGQLLNLTQYIEDGYEKGLITGAVFVDLSAAYDTVNHRILTKKLFQITKDVRLTELIQNLLSNRRFFVDLNGNRSRWRRQKNGLPQGSVLAPILFNIYTND</sequence>
<dbReference type="PANTHER" id="PTHR36688">
    <property type="entry name" value="ENDO/EXONUCLEASE/PHOSPHATASE DOMAIN-CONTAINING PROTEIN"/>
    <property type="match status" value="1"/>
</dbReference>
<evidence type="ECO:0000313" key="2">
    <source>
        <dbReference type="EMBL" id="CAH1248509.1"/>
    </source>
</evidence>
<proteinExistence type="predicted"/>
<organism evidence="2 3">
    <name type="scientific">Branchiostoma lanceolatum</name>
    <name type="common">Common lancelet</name>
    <name type="synonym">Amphioxus lanceolatum</name>
    <dbReference type="NCBI Taxonomy" id="7740"/>
    <lineage>
        <taxon>Eukaryota</taxon>
        <taxon>Metazoa</taxon>
        <taxon>Chordata</taxon>
        <taxon>Cephalochordata</taxon>
        <taxon>Leptocardii</taxon>
        <taxon>Amphioxiformes</taxon>
        <taxon>Branchiostomatidae</taxon>
        <taxon>Branchiostoma</taxon>
    </lineage>
</organism>
<dbReference type="OrthoDB" id="409048at2759"/>
<feature type="domain" description="Reverse transcriptase" evidence="1">
    <location>
        <begin position="164"/>
        <end position="339"/>
    </location>
</feature>
<dbReference type="CDD" id="cd01650">
    <property type="entry name" value="RT_nLTR_like"/>
    <property type="match status" value="1"/>
</dbReference>
<dbReference type="InterPro" id="IPR043502">
    <property type="entry name" value="DNA/RNA_pol_sf"/>
</dbReference>
<evidence type="ECO:0000313" key="3">
    <source>
        <dbReference type="Proteomes" id="UP000838412"/>
    </source>
</evidence>
<dbReference type="Proteomes" id="UP000838412">
    <property type="component" value="Chromosome 16"/>
</dbReference>
<dbReference type="EMBL" id="OV696701">
    <property type="protein sequence ID" value="CAH1248509.1"/>
    <property type="molecule type" value="Genomic_DNA"/>
</dbReference>
<reference evidence="2" key="1">
    <citation type="submission" date="2022-01" db="EMBL/GenBank/DDBJ databases">
        <authorList>
            <person name="Braso-Vives M."/>
        </authorList>
    </citation>
    <scope>NUCLEOTIDE SEQUENCE</scope>
</reference>
<evidence type="ECO:0000259" key="1">
    <source>
        <dbReference type="PROSITE" id="PS50878"/>
    </source>
</evidence>
<dbReference type="PROSITE" id="PS50878">
    <property type="entry name" value="RT_POL"/>
    <property type="match status" value="1"/>
</dbReference>
<gene>
    <name evidence="2" type="primary">Hypp8181</name>
    <name evidence="2" type="ORF">BLAG_LOCUS9832</name>
</gene>
<dbReference type="InterPro" id="IPR052560">
    <property type="entry name" value="RdDP_mobile_element"/>
</dbReference>